<evidence type="ECO:0000313" key="2">
    <source>
        <dbReference type="Proteomes" id="UP000239187"/>
    </source>
</evidence>
<name>A0A2L0UGH9_9MICC</name>
<organism evidence="1 2">
    <name type="scientific">Arthrobacter agilis</name>
    <dbReference type="NCBI Taxonomy" id="37921"/>
    <lineage>
        <taxon>Bacteria</taxon>
        <taxon>Bacillati</taxon>
        <taxon>Actinomycetota</taxon>
        <taxon>Actinomycetes</taxon>
        <taxon>Micrococcales</taxon>
        <taxon>Micrococcaceae</taxon>
        <taxon>Arthrobacter</taxon>
    </lineage>
</organism>
<evidence type="ECO:0000313" key="1">
    <source>
        <dbReference type="EMBL" id="AUZ88336.1"/>
    </source>
</evidence>
<gene>
    <name evidence="1" type="ORF">CVO76_12335</name>
</gene>
<dbReference type="AlphaFoldDB" id="A0A2L0UGH9"/>
<protein>
    <submittedName>
        <fullName evidence="1">Uncharacterized protein</fullName>
    </submittedName>
</protein>
<dbReference type="Proteomes" id="UP000239187">
    <property type="component" value="Chromosome"/>
</dbReference>
<reference evidence="1 2" key="1">
    <citation type="submission" date="2017-11" db="EMBL/GenBank/DDBJ databases">
        <title>Draft genome of Arthrobacter agilis strain UMCV2, a plant growth-promoting rhizobacterium and biocontrol capacity of phytopathogenic fungi.</title>
        <authorList>
            <person name="Martinez-Camara R."/>
            <person name="Santoyo G."/>
            <person name="Moreno-Hagelsieb G."/>
            <person name="Valencia-Cantero E."/>
        </authorList>
    </citation>
    <scope>NUCLEOTIDE SEQUENCE [LARGE SCALE GENOMIC DNA]</scope>
    <source>
        <strain evidence="1 2">UMCV2</strain>
    </source>
</reference>
<dbReference type="EMBL" id="CP024915">
    <property type="protein sequence ID" value="AUZ88336.1"/>
    <property type="molecule type" value="Genomic_DNA"/>
</dbReference>
<proteinExistence type="predicted"/>
<sequence>MTYRERWIRAIARKPKGLFGRGHEWTYALMDGPGTERRMVGTYALLSELVPDTKFPGNDAYLCLDRANAAFLAGNRSWVGYPSGSEVEDPLATNLHAVSLDMLAFGSLLRVRRLPALAQKYEAMALDMRADPTEADVEAAREWVGPTLRGGAGSLNDAYVQHHGKVDEYLDDWFEAIKLRLWDFSIGGKRFHDDAPEHGRKF</sequence>
<accession>A0A2L0UGH9</accession>